<gene>
    <name evidence="15" type="ORF">Raf01_22510</name>
</gene>
<comment type="caution">
    <text evidence="15">The sequence shown here is derived from an EMBL/GenBank/DDBJ whole genome shotgun (WGS) entry which is preliminary data.</text>
</comment>
<dbReference type="InterPro" id="IPR023827">
    <property type="entry name" value="Peptidase_S8_Asp-AS"/>
</dbReference>
<reference evidence="15" key="1">
    <citation type="submission" date="2021-01" db="EMBL/GenBank/DDBJ databases">
        <title>Whole genome shotgun sequence of Rugosimonospora africana NBRC 104875.</title>
        <authorList>
            <person name="Komaki H."/>
            <person name="Tamura T."/>
        </authorList>
    </citation>
    <scope>NUCLEOTIDE SEQUENCE</scope>
    <source>
        <strain evidence="15">NBRC 104875</strain>
    </source>
</reference>
<evidence type="ECO:0000256" key="8">
    <source>
        <dbReference type="ARBA" id="ARBA00022989"/>
    </source>
</evidence>
<dbReference type="PROSITE" id="PS00137">
    <property type="entry name" value="SUBTILASE_HIS"/>
    <property type="match status" value="1"/>
</dbReference>
<keyword evidence="7 10" id="KW-0720">Serine protease</keyword>
<sequence>MAALMVGLAAGLAISAPAVATPAGACTNAADPGTMIRQTPWAQQLLAIDRLRPLSTGAGITVAVIDSGVDAQHPQLAGRVLPGYDYLRNTPGGNFDCVSHGTAVASLIAAQHVDGIGFEGLAPGVTILPLRVSDHEDNDNNPKDAVSPQVFADAIRYAADSGARIINISLTLDADFPAVAQAVRYAQEVKGCVVVASVGNHHTVTTGATPSVPGVSPSAVSDPPSYPAAYPNVLGVGAIDEGGKRLDESQVGPYVDLVAPGGNVLAATRVSGYGYWNGTSMAAPLVSAAAALLWSTHPAMSNINVMWQLTHTADPMPGSNHGSEYGYGLVDPYRALSEQLPVAGSQSPAPIPAATVDPAAVARTADWHHHGQVALIVGGLAVLVAAGGAGFAVAVRRGRLRDWRPGNAAPPRIPPTVEEPETVFFALPDRDLG</sequence>
<keyword evidence="4 10" id="KW-0645">Protease</keyword>
<comment type="similarity">
    <text evidence="2 10 11">Belongs to the peptidase S8 family.</text>
</comment>
<evidence type="ECO:0000256" key="10">
    <source>
        <dbReference type="PROSITE-ProRule" id="PRU01240"/>
    </source>
</evidence>
<dbReference type="GO" id="GO:0004252">
    <property type="term" value="F:serine-type endopeptidase activity"/>
    <property type="evidence" value="ECO:0007669"/>
    <property type="project" value="UniProtKB-UniRule"/>
</dbReference>
<dbReference type="PROSITE" id="PS51892">
    <property type="entry name" value="SUBTILASE"/>
    <property type="match status" value="1"/>
</dbReference>
<evidence type="ECO:0000256" key="3">
    <source>
        <dbReference type="ARBA" id="ARBA00022475"/>
    </source>
</evidence>
<evidence type="ECO:0000259" key="14">
    <source>
        <dbReference type="Pfam" id="PF00082"/>
    </source>
</evidence>
<dbReference type="PROSITE" id="PS00138">
    <property type="entry name" value="SUBTILASE_SER"/>
    <property type="match status" value="1"/>
</dbReference>
<evidence type="ECO:0000256" key="5">
    <source>
        <dbReference type="ARBA" id="ARBA00022692"/>
    </source>
</evidence>
<dbReference type="PANTHER" id="PTHR43806">
    <property type="entry name" value="PEPTIDASE S8"/>
    <property type="match status" value="1"/>
</dbReference>
<keyword evidence="13" id="KW-0732">Signal</keyword>
<dbReference type="InterPro" id="IPR023834">
    <property type="entry name" value="T7SS_pept_S8A_mycosin"/>
</dbReference>
<evidence type="ECO:0000256" key="2">
    <source>
        <dbReference type="ARBA" id="ARBA00011073"/>
    </source>
</evidence>
<comment type="subcellular location">
    <subcellularLocation>
        <location evidence="1">Cell membrane</location>
        <topology evidence="1">Single-pass membrane protein</topology>
    </subcellularLocation>
</comment>
<proteinExistence type="inferred from homology"/>
<dbReference type="InterPro" id="IPR023828">
    <property type="entry name" value="Peptidase_S8_Ser-AS"/>
</dbReference>
<evidence type="ECO:0000256" key="1">
    <source>
        <dbReference type="ARBA" id="ARBA00004162"/>
    </source>
</evidence>
<feature type="transmembrane region" description="Helical" evidence="12">
    <location>
        <begin position="373"/>
        <end position="395"/>
    </location>
</feature>
<dbReference type="SUPFAM" id="SSF52743">
    <property type="entry name" value="Subtilisin-like"/>
    <property type="match status" value="1"/>
</dbReference>
<dbReference type="InterPro" id="IPR000209">
    <property type="entry name" value="Peptidase_S8/S53_dom"/>
</dbReference>
<dbReference type="RefSeq" id="WP_275412977.1">
    <property type="nucleotide sequence ID" value="NZ_BONZ01000021.1"/>
</dbReference>
<dbReference type="InterPro" id="IPR015500">
    <property type="entry name" value="Peptidase_S8_subtilisin-rel"/>
</dbReference>
<evidence type="ECO:0000313" key="15">
    <source>
        <dbReference type="EMBL" id="GIH14079.1"/>
    </source>
</evidence>
<dbReference type="Pfam" id="PF00082">
    <property type="entry name" value="Peptidase_S8"/>
    <property type="match status" value="1"/>
</dbReference>
<dbReference type="PANTHER" id="PTHR43806:SF11">
    <property type="entry name" value="CEREVISIN-RELATED"/>
    <property type="match status" value="1"/>
</dbReference>
<dbReference type="Proteomes" id="UP000642748">
    <property type="component" value="Unassembled WGS sequence"/>
</dbReference>
<evidence type="ECO:0000256" key="6">
    <source>
        <dbReference type="ARBA" id="ARBA00022801"/>
    </source>
</evidence>
<protein>
    <recommendedName>
        <fullName evidence="14">Peptidase S8/S53 domain-containing protein</fullName>
    </recommendedName>
</protein>
<evidence type="ECO:0000313" key="16">
    <source>
        <dbReference type="Proteomes" id="UP000642748"/>
    </source>
</evidence>
<keyword evidence="8 12" id="KW-1133">Transmembrane helix</keyword>
<keyword evidence="3" id="KW-1003">Cell membrane</keyword>
<organism evidence="15 16">
    <name type="scientific">Rugosimonospora africana</name>
    <dbReference type="NCBI Taxonomy" id="556532"/>
    <lineage>
        <taxon>Bacteria</taxon>
        <taxon>Bacillati</taxon>
        <taxon>Actinomycetota</taxon>
        <taxon>Actinomycetes</taxon>
        <taxon>Micromonosporales</taxon>
        <taxon>Micromonosporaceae</taxon>
        <taxon>Rugosimonospora</taxon>
    </lineage>
</organism>
<evidence type="ECO:0000256" key="11">
    <source>
        <dbReference type="RuleBase" id="RU003355"/>
    </source>
</evidence>
<feature type="active site" description="Charge relay system" evidence="10">
    <location>
        <position position="100"/>
    </location>
</feature>
<feature type="signal peptide" evidence="13">
    <location>
        <begin position="1"/>
        <end position="20"/>
    </location>
</feature>
<accession>A0A8J3VPF5</accession>
<feature type="chain" id="PRO_5039235093" description="Peptidase S8/S53 domain-containing protein" evidence="13">
    <location>
        <begin position="21"/>
        <end position="433"/>
    </location>
</feature>
<dbReference type="AlphaFoldDB" id="A0A8J3VPF5"/>
<feature type="active site" description="Charge relay system" evidence="10">
    <location>
        <position position="280"/>
    </location>
</feature>
<dbReference type="GO" id="GO:0006508">
    <property type="term" value="P:proteolysis"/>
    <property type="evidence" value="ECO:0007669"/>
    <property type="project" value="UniProtKB-KW"/>
</dbReference>
<dbReference type="InterPro" id="IPR022398">
    <property type="entry name" value="Peptidase_S8_His-AS"/>
</dbReference>
<feature type="active site" description="Charge relay system" evidence="10">
    <location>
        <position position="66"/>
    </location>
</feature>
<dbReference type="InterPro" id="IPR050131">
    <property type="entry name" value="Peptidase_S8_subtilisin-like"/>
</dbReference>
<evidence type="ECO:0000256" key="12">
    <source>
        <dbReference type="SAM" id="Phobius"/>
    </source>
</evidence>
<dbReference type="GO" id="GO:0005886">
    <property type="term" value="C:plasma membrane"/>
    <property type="evidence" value="ECO:0007669"/>
    <property type="project" value="UniProtKB-SubCell"/>
</dbReference>
<evidence type="ECO:0000256" key="4">
    <source>
        <dbReference type="ARBA" id="ARBA00022670"/>
    </source>
</evidence>
<dbReference type="EMBL" id="BONZ01000021">
    <property type="protein sequence ID" value="GIH14079.1"/>
    <property type="molecule type" value="Genomic_DNA"/>
</dbReference>
<dbReference type="InterPro" id="IPR036852">
    <property type="entry name" value="Peptidase_S8/S53_dom_sf"/>
</dbReference>
<feature type="domain" description="Peptidase S8/S53" evidence="14">
    <location>
        <begin position="57"/>
        <end position="328"/>
    </location>
</feature>
<dbReference type="PROSITE" id="PS00136">
    <property type="entry name" value="SUBTILASE_ASP"/>
    <property type="match status" value="1"/>
</dbReference>
<evidence type="ECO:0000256" key="13">
    <source>
        <dbReference type="SAM" id="SignalP"/>
    </source>
</evidence>
<keyword evidence="6 10" id="KW-0378">Hydrolase</keyword>
<evidence type="ECO:0000256" key="9">
    <source>
        <dbReference type="ARBA" id="ARBA00023136"/>
    </source>
</evidence>
<dbReference type="Gene3D" id="3.40.50.200">
    <property type="entry name" value="Peptidase S8/S53 domain"/>
    <property type="match status" value="1"/>
</dbReference>
<evidence type="ECO:0000256" key="7">
    <source>
        <dbReference type="ARBA" id="ARBA00022825"/>
    </source>
</evidence>
<keyword evidence="5 12" id="KW-0812">Transmembrane</keyword>
<keyword evidence="9 12" id="KW-0472">Membrane</keyword>
<dbReference type="PRINTS" id="PR00723">
    <property type="entry name" value="SUBTILISIN"/>
</dbReference>
<dbReference type="NCBIfam" id="TIGR03921">
    <property type="entry name" value="T7SS_mycosin"/>
    <property type="match status" value="1"/>
</dbReference>
<name>A0A8J3VPF5_9ACTN</name>
<keyword evidence="16" id="KW-1185">Reference proteome</keyword>